<dbReference type="Pfam" id="PF04006">
    <property type="entry name" value="Mpp10"/>
    <property type="match status" value="1"/>
</dbReference>
<evidence type="ECO:0000256" key="5">
    <source>
        <dbReference type="ARBA" id="ARBA00023274"/>
    </source>
</evidence>
<dbReference type="AlphaFoldDB" id="A0A4E9F854"/>
<dbReference type="Proteomes" id="UP000006672">
    <property type="component" value="Unassembled WGS sequence"/>
</dbReference>
<feature type="region of interest" description="Disordered" evidence="7">
    <location>
        <begin position="549"/>
        <end position="632"/>
    </location>
</feature>
<evidence type="ECO:0000313" key="8">
    <source>
        <dbReference type="EMBL" id="VIO90112.1"/>
    </source>
</evidence>
<dbReference type="OrthoDB" id="445326at2759"/>
<feature type="compositionally biased region" description="Basic and acidic residues" evidence="7">
    <location>
        <begin position="152"/>
        <end position="182"/>
    </location>
</feature>
<dbReference type="RefSeq" id="XP_042932056.1">
    <property type="nucleotide sequence ID" value="XM_043076122.1"/>
</dbReference>
<dbReference type="InterPro" id="IPR012173">
    <property type="entry name" value="Mpp10"/>
</dbReference>
<evidence type="ECO:0000313" key="9">
    <source>
        <dbReference type="Proteomes" id="UP000006672"/>
    </source>
</evidence>
<evidence type="ECO:0000256" key="3">
    <source>
        <dbReference type="ARBA" id="ARBA00022552"/>
    </source>
</evidence>
<evidence type="ECO:0000256" key="7">
    <source>
        <dbReference type="SAM" id="MobiDB-lite"/>
    </source>
</evidence>
<evidence type="ECO:0000256" key="1">
    <source>
        <dbReference type="ARBA" id="ARBA00004604"/>
    </source>
</evidence>
<dbReference type="PANTHER" id="PTHR17039">
    <property type="entry name" value="U3 SMALL NUCLEOLAR RIBONUCLEOPROTEIN PROTEIN MPP10"/>
    <property type="match status" value="1"/>
</dbReference>
<sequence length="939" mass="107038">MNSMTDVGMTSRRRSRRLASQEPEDFSASSSANAFEIGNDEQAPVTIKSNDENKRTAEMRVETSQKHMQNPSPQSSPVALRTRSRCSSMESNDAGIVRDTQKAVNIMLTPKKNLTIAVRSCRKRTSLMPQLEEVVEEQLKCEVEGNNEEIPLEKKTETKVSRKKGKLSEDGRTHAERCERTSTKSSNEKCAFVEDVSGEKKSTKQERNVEKSRDISERSPKESSAKVAKKSLTKNPKKSLISNTDSFMQDIKISPAKNSESSLTSPSLILKKVQEKNPKEMLTNSTSYGTDDLEHEVKLTSDKNLEKNILNIWPELDDLLSLWLRRSEQSILVDNVEKAYAFVNELDTAVPTISQELITSNSEMIWQQIAYGNKKFHRYFAKTKHFLDIEISADKEPAKKRGSSLASIVTPRLQDESSDNTEENNTDLFNLTEDEVKKFDTDFDGSKIGESDDADDADDDDDDDDDNYSNKSNSEDIGVSRVSDSAVKKRWKSEVDDHFFSMAEMEEYLDKQESQAQLDENLFEQFDKDGDDLQNTQVDYHYADFYESKNSREENGSKVASKKLNKLEKISQSDEVDNRTGKRVTFADEVTGDMDYESNDDNSRDNDDDSRGDSPETTVLLGQVDEDENNETEFRVRQKKLQERISAIEQANLAPRSWDLSGEVTAIEREENTVLEKYLDFDQSTPRAPLVTVDTTAQLEAKIIQRIKDKAFDDVIRTERKPEANAAYRAPIAESEIVKKSLAEVYEEQYQKTQYGQVGGEEKRNEKHEEIKKLISSLFQKLNALSHYRYIPSEVQPEVRILNNMPSLQKEEVGPLASTDAVLLAPEEIHKHISGPIKGDDEKTKTDRSRLHRKKKKWQHIKQLRKQEAEFANKMENDISAKKPKLASQYDNKRGSMKLTSTSFFQRLQTKAAEEVKSKKHKMTEMGTTKKKLSTNYKL</sequence>
<feature type="compositionally biased region" description="Basic and acidic residues" evidence="7">
    <location>
        <begin position="197"/>
        <end position="224"/>
    </location>
</feature>
<reference evidence="9" key="1">
    <citation type="journal article" date="2007" name="Science">
        <title>Draft genome of the filarial nematode parasite Brugia malayi.</title>
        <authorList>
            <person name="Ghedin E."/>
            <person name="Wang S."/>
            <person name="Spiro D."/>
            <person name="Caler E."/>
            <person name="Zhao Q."/>
            <person name="Crabtree J."/>
            <person name="Allen J.E."/>
            <person name="Delcher A.L."/>
            <person name="Guiliano D.B."/>
            <person name="Miranda-Saavedra D."/>
            <person name="Angiuoli S.V."/>
            <person name="Creasy T."/>
            <person name="Amedeo P."/>
            <person name="Haas B."/>
            <person name="El-Sayed N.M."/>
            <person name="Wortman J.R."/>
            <person name="Feldblyum T."/>
            <person name="Tallon L."/>
            <person name="Schatz M."/>
            <person name="Shumway M."/>
            <person name="Koo H."/>
            <person name="Salzberg S.L."/>
            <person name="Schobel S."/>
            <person name="Pertea M."/>
            <person name="Pop M."/>
            <person name="White O."/>
            <person name="Barton G.J."/>
            <person name="Carlow C.K."/>
            <person name="Crawford M.J."/>
            <person name="Daub J."/>
            <person name="Dimmic M.W."/>
            <person name="Estes C.F."/>
            <person name="Foster J.M."/>
            <person name="Ganatra M."/>
            <person name="Gregory W.F."/>
            <person name="Johnson N.M."/>
            <person name="Jin J."/>
            <person name="Komuniecki R."/>
            <person name="Korf I."/>
            <person name="Kumar S."/>
            <person name="Laney S."/>
            <person name="Li B.W."/>
            <person name="Li W."/>
            <person name="Lindblom T.H."/>
            <person name="Lustigman S."/>
            <person name="Ma D."/>
            <person name="Maina C.V."/>
            <person name="Martin D.M."/>
            <person name="McCarter J.P."/>
            <person name="McReynolds L."/>
            <person name="Mitreva M."/>
            <person name="Nutman T.B."/>
            <person name="Parkinson J."/>
            <person name="Peregrin-Alvarez J.M."/>
            <person name="Poole C."/>
            <person name="Ren Q."/>
            <person name="Saunders L."/>
            <person name="Sluder A.E."/>
            <person name="Smith K."/>
            <person name="Stanke M."/>
            <person name="Unnasch T.R."/>
            <person name="Ware J."/>
            <person name="Wei A.D."/>
            <person name="Weil G."/>
            <person name="Williams D.J."/>
            <person name="Zhang Y."/>
            <person name="Williams S.A."/>
            <person name="Fraser-Liggett C."/>
            <person name="Slatko B."/>
            <person name="Blaxter M.L."/>
            <person name="Scott A.L."/>
        </authorList>
    </citation>
    <scope>NUCLEOTIDE SEQUENCE</scope>
    <source>
        <strain evidence="9">FR3</strain>
    </source>
</reference>
<dbReference type="PANTHER" id="PTHR17039:SF0">
    <property type="entry name" value="U3 SMALL NUCLEOLAR RIBONUCLEOPROTEIN PROTEIN MPP10"/>
    <property type="match status" value="1"/>
</dbReference>
<feature type="region of interest" description="Disordered" evidence="7">
    <location>
        <begin position="1"/>
        <end position="92"/>
    </location>
</feature>
<feature type="compositionally biased region" description="Polar residues" evidence="7">
    <location>
        <begin position="66"/>
        <end position="77"/>
    </location>
</feature>
<protein>
    <submittedName>
        <fullName evidence="8 10">Mpp10 protein</fullName>
    </submittedName>
</protein>
<feature type="compositionally biased region" description="Acidic residues" evidence="7">
    <location>
        <begin position="590"/>
        <end position="600"/>
    </location>
</feature>
<dbReference type="WBParaSite" id="Bm7135.1">
    <property type="protein sequence ID" value="Bm7135.1"/>
    <property type="gene ID" value="WBGene00227396"/>
</dbReference>
<feature type="compositionally biased region" description="Basic and acidic residues" evidence="7">
    <location>
        <begin position="601"/>
        <end position="614"/>
    </location>
</feature>
<feature type="compositionally biased region" description="Basic and acidic residues" evidence="7">
    <location>
        <begin position="838"/>
        <end position="849"/>
    </location>
</feature>
<feature type="compositionally biased region" description="Acidic residues" evidence="7">
    <location>
        <begin position="451"/>
        <end position="467"/>
    </location>
</feature>
<keyword evidence="2" id="KW-0690">Ribosome biogenesis</keyword>
<comment type="subcellular location">
    <subcellularLocation>
        <location evidence="1">Nucleus</location>
        <location evidence="1">Nucleolus</location>
    </subcellularLocation>
</comment>
<feature type="region of interest" description="Disordered" evidence="7">
    <location>
        <begin position="914"/>
        <end position="939"/>
    </location>
</feature>
<feature type="region of interest" description="Disordered" evidence="7">
    <location>
        <begin position="833"/>
        <end position="856"/>
    </location>
</feature>
<evidence type="ECO:0000256" key="4">
    <source>
        <dbReference type="ARBA" id="ARBA00023242"/>
    </source>
</evidence>
<evidence type="ECO:0000313" key="10">
    <source>
        <dbReference type="WBParaSite" id="Bm7135.1"/>
    </source>
</evidence>
<dbReference type="KEGG" id="bmy:BM_BM7135"/>
<keyword evidence="5" id="KW-0687">Ribonucleoprotein</keyword>
<feature type="compositionally biased region" description="Acidic residues" evidence="7">
    <location>
        <begin position="416"/>
        <end position="425"/>
    </location>
</feature>
<keyword evidence="9" id="KW-1185">Reference proteome</keyword>
<accession>A0A8L7TGJ1</accession>
<feature type="compositionally biased region" description="Basic and acidic residues" evidence="7">
    <location>
        <begin position="49"/>
        <end position="65"/>
    </location>
</feature>
<feature type="compositionally biased region" description="Basic residues" evidence="7">
    <location>
        <begin position="227"/>
        <end position="237"/>
    </location>
</feature>
<gene>
    <name evidence="8" type="primary">Bm7135</name>
    <name evidence="10" type="synonym">Bm1_21335</name>
    <name evidence="8" type="ORF">BM_BM7135</name>
</gene>
<feature type="region of interest" description="Disordered" evidence="7">
    <location>
        <begin position="152"/>
        <end position="184"/>
    </location>
</feature>
<dbReference type="GO" id="GO:0005732">
    <property type="term" value="C:sno(s)RNA-containing ribonucleoprotein complex"/>
    <property type="evidence" value="ECO:0007669"/>
    <property type="project" value="InterPro"/>
</dbReference>
<feature type="region of interest" description="Disordered" evidence="7">
    <location>
        <begin position="511"/>
        <end position="535"/>
    </location>
</feature>
<feature type="region of interest" description="Disordered" evidence="7">
    <location>
        <begin position="400"/>
        <end position="481"/>
    </location>
</feature>
<evidence type="ECO:0000256" key="2">
    <source>
        <dbReference type="ARBA" id="ARBA00022517"/>
    </source>
</evidence>
<comment type="similarity">
    <text evidence="6">Belongs to the MPP10 family.</text>
</comment>
<dbReference type="EMBL" id="CAAKNF010000192">
    <property type="protein sequence ID" value="VIO90112.1"/>
    <property type="molecule type" value="Genomic_DNA"/>
</dbReference>
<dbReference type="GeneID" id="6099171"/>
<dbReference type="GO" id="GO:0032040">
    <property type="term" value="C:small-subunit processome"/>
    <property type="evidence" value="ECO:0007669"/>
    <property type="project" value="TreeGrafter"/>
</dbReference>
<organism evidence="8">
    <name type="scientific">Brugia malayi</name>
    <name type="common">Filarial nematode worm</name>
    <dbReference type="NCBI Taxonomy" id="6279"/>
    <lineage>
        <taxon>Eukaryota</taxon>
        <taxon>Metazoa</taxon>
        <taxon>Ecdysozoa</taxon>
        <taxon>Nematoda</taxon>
        <taxon>Chromadorea</taxon>
        <taxon>Rhabditida</taxon>
        <taxon>Spirurina</taxon>
        <taxon>Spiruromorpha</taxon>
        <taxon>Filarioidea</taxon>
        <taxon>Onchocercidae</taxon>
        <taxon>Brugia</taxon>
    </lineage>
</organism>
<keyword evidence="4" id="KW-0539">Nucleus</keyword>
<evidence type="ECO:0000256" key="6">
    <source>
        <dbReference type="ARBA" id="ARBA00029455"/>
    </source>
</evidence>
<feature type="compositionally biased region" description="Basic and acidic residues" evidence="7">
    <location>
        <begin position="434"/>
        <end position="450"/>
    </location>
</feature>
<feature type="region of interest" description="Disordered" evidence="7">
    <location>
        <begin position="196"/>
        <end position="243"/>
    </location>
</feature>
<feature type="compositionally biased region" description="Basic and acidic residues" evidence="7">
    <location>
        <begin position="565"/>
        <end position="580"/>
    </location>
</feature>
<proteinExistence type="inferred from homology"/>
<name>A0A4E9F854_BRUMA</name>
<dbReference type="CTD" id="6099171"/>
<accession>A0A4E9F854</accession>
<keyword evidence="3" id="KW-0698">rRNA processing</keyword>
<reference evidence="8" key="2">
    <citation type="submission" date="2019-04" db="EMBL/GenBank/DDBJ databases">
        <authorList>
            <person name="Howe K."/>
            <person name="Paulini M."/>
            <person name="Williams G."/>
        </authorList>
    </citation>
    <scope>NUCLEOTIDE SEQUENCE [LARGE SCALE GENOMIC DNA]</scope>
    <source>
        <strain evidence="8">FR3</strain>
    </source>
</reference>
<reference evidence="10" key="3">
    <citation type="submission" date="2022-04" db="UniProtKB">
        <authorList>
            <consortium name="WormBaseParasite"/>
        </authorList>
    </citation>
    <scope>IDENTIFICATION</scope>
</reference>
<dbReference type="GO" id="GO:0034457">
    <property type="term" value="C:Mpp10 complex"/>
    <property type="evidence" value="ECO:0007669"/>
    <property type="project" value="InterPro"/>
</dbReference>
<dbReference type="GO" id="GO:0006364">
    <property type="term" value="P:rRNA processing"/>
    <property type="evidence" value="ECO:0007669"/>
    <property type="project" value="UniProtKB-KW"/>
</dbReference>